<comment type="similarity">
    <text evidence="1">Belongs to the glycosyltransferase 2 family.</text>
</comment>
<proteinExistence type="inferred from homology"/>
<dbReference type="InterPro" id="IPR050834">
    <property type="entry name" value="Glycosyltransf_2"/>
</dbReference>
<keyword evidence="2" id="KW-0328">Glycosyltransferase</keyword>
<dbReference type="Proteomes" id="UP000245048">
    <property type="component" value="Unassembled WGS sequence"/>
</dbReference>
<evidence type="ECO:0000313" key="6">
    <source>
        <dbReference type="Proteomes" id="UP000245048"/>
    </source>
</evidence>
<gene>
    <name evidence="5" type="ORF">CR165_13825</name>
</gene>
<dbReference type="SUPFAM" id="SSF53448">
    <property type="entry name" value="Nucleotide-diphospho-sugar transferases"/>
    <property type="match status" value="1"/>
</dbReference>
<organism evidence="5 6">
    <name type="scientific">Teichococcus aestuarii</name>
    <dbReference type="NCBI Taxonomy" id="568898"/>
    <lineage>
        <taxon>Bacteria</taxon>
        <taxon>Pseudomonadati</taxon>
        <taxon>Pseudomonadota</taxon>
        <taxon>Alphaproteobacteria</taxon>
        <taxon>Acetobacterales</taxon>
        <taxon>Roseomonadaceae</taxon>
        <taxon>Roseomonas</taxon>
    </lineage>
</organism>
<reference evidence="6" key="1">
    <citation type="submission" date="2017-10" db="EMBL/GenBank/DDBJ databases">
        <authorList>
            <person name="Toshchakov S.V."/>
            <person name="Goeva M.A."/>
        </authorList>
    </citation>
    <scope>NUCLEOTIDE SEQUENCE [LARGE SCALE GENOMIC DNA]</scope>
    <source>
        <strain evidence="6">JR1/69-1-13</strain>
    </source>
</reference>
<evidence type="ECO:0000256" key="2">
    <source>
        <dbReference type="ARBA" id="ARBA00022676"/>
    </source>
</evidence>
<dbReference type="GO" id="GO:0016757">
    <property type="term" value="F:glycosyltransferase activity"/>
    <property type="evidence" value="ECO:0007669"/>
    <property type="project" value="UniProtKB-KW"/>
</dbReference>
<dbReference type="OrthoDB" id="6383742at2"/>
<dbReference type="EMBL" id="PDOA01000008">
    <property type="protein sequence ID" value="PWC28356.1"/>
    <property type="molecule type" value="Genomic_DNA"/>
</dbReference>
<dbReference type="PANTHER" id="PTHR43685:SF5">
    <property type="entry name" value="GLYCOSYLTRANSFERASE EPSE-RELATED"/>
    <property type="match status" value="1"/>
</dbReference>
<dbReference type="Gene3D" id="3.90.550.10">
    <property type="entry name" value="Spore Coat Polysaccharide Biosynthesis Protein SpsA, Chain A"/>
    <property type="match status" value="1"/>
</dbReference>
<keyword evidence="6" id="KW-1185">Reference proteome</keyword>
<dbReference type="InterPro" id="IPR001173">
    <property type="entry name" value="Glyco_trans_2-like"/>
</dbReference>
<feature type="domain" description="Glycosyltransferase 2-like" evidence="4">
    <location>
        <begin position="6"/>
        <end position="111"/>
    </location>
</feature>
<sequence>MPPLHVLLATYNGARYLPEQLDSLVSQREAAWSLLWRDDGSTDGTPALLEAFARRTGRAAEAVTLPGRAGAMGSFMRLLAAAPEGGHYAFCDQDDVWLPGKLARAQAALAEMPEARPALYCSRQQLVDAALRPTGLSPLPRRPLGFRNALVQNVVTGCTLVLNDAARRLVLAAPPPPPGTMHDWWCYLLVSGAGGAMRFDPEPGLLYRQHGANAVGTQPSLLRRGLAAFTRGPERFLAVFSGHLERLRPAAPLLTAEARETLALVAPLLTLPRRERLRRLRRAGLYRQGAAEDAVLRVWLLMPPGMAAPASLPGISPPGGAGSR</sequence>
<comment type="caution">
    <text evidence="5">The sequence shown here is derived from an EMBL/GenBank/DDBJ whole genome shotgun (WGS) entry which is preliminary data.</text>
</comment>
<dbReference type="CDD" id="cd04196">
    <property type="entry name" value="GT_2_like_d"/>
    <property type="match status" value="1"/>
</dbReference>
<dbReference type="InterPro" id="IPR029044">
    <property type="entry name" value="Nucleotide-diphossugar_trans"/>
</dbReference>
<evidence type="ECO:0000313" key="5">
    <source>
        <dbReference type="EMBL" id="PWC28356.1"/>
    </source>
</evidence>
<dbReference type="AlphaFoldDB" id="A0A2U1V383"/>
<evidence type="ECO:0000259" key="4">
    <source>
        <dbReference type="Pfam" id="PF00535"/>
    </source>
</evidence>
<dbReference type="PANTHER" id="PTHR43685">
    <property type="entry name" value="GLYCOSYLTRANSFERASE"/>
    <property type="match status" value="1"/>
</dbReference>
<dbReference type="Pfam" id="PF00535">
    <property type="entry name" value="Glycos_transf_2"/>
    <property type="match status" value="1"/>
</dbReference>
<keyword evidence="3" id="KW-0808">Transferase</keyword>
<evidence type="ECO:0000256" key="1">
    <source>
        <dbReference type="ARBA" id="ARBA00006739"/>
    </source>
</evidence>
<accession>A0A2U1V383</accession>
<evidence type="ECO:0000256" key="3">
    <source>
        <dbReference type="ARBA" id="ARBA00022679"/>
    </source>
</evidence>
<name>A0A2U1V383_9PROT</name>
<dbReference type="RefSeq" id="WP_109517584.1">
    <property type="nucleotide sequence ID" value="NZ_PDOA01000008.1"/>
</dbReference>
<protein>
    <recommendedName>
        <fullName evidence="4">Glycosyltransferase 2-like domain-containing protein</fullName>
    </recommendedName>
</protein>